<comment type="caution">
    <text evidence="1">The sequence shown here is derived from an EMBL/GenBank/DDBJ whole genome shotgun (WGS) entry which is preliminary data.</text>
</comment>
<proteinExistence type="predicted"/>
<dbReference type="Gene3D" id="2.60.40.1190">
    <property type="match status" value="1"/>
</dbReference>
<dbReference type="Proteomes" id="UP000580043">
    <property type="component" value="Unassembled WGS sequence"/>
</dbReference>
<evidence type="ECO:0000313" key="1">
    <source>
        <dbReference type="EMBL" id="NML27200.1"/>
    </source>
</evidence>
<accession>A0A848G7F0</accession>
<name>A0A848G7F0_9RHOO</name>
<dbReference type="EMBL" id="JABBGA010000013">
    <property type="protein sequence ID" value="NML27200.1"/>
    <property type="molecule type" value="Genomic_DNA"/>
</dbReference>
<organism evidence="1 2">
    <name type="scientific">Zoogloea dura</name>
    <dbReference type="NCBI Taxonomy" id="2728840"/>
    <lineage>
        <taxon>Bacteria</taxon>
        <taxon>Pseudomonadati</taxon>
        <taxon>Pseudomonadota</taxon>
        <taxon>Betaproteobacteria</taxon>
        <taxon>Rhodocyclales</taxon>
        <taxon>Zoogloeaceae</taxon>
        <taxon>Zoogloea</taxon>
    </lineage>
</organism>
<keyword evidence="2" id="KW-1185">Reference proteome</keyword>
<dbReference type="CDD" id="cd09627">
    <property type="entry name" value="DOMON_murB_like"/>
    <property type="match status" value="1"/>
</dbReference>
<sequence>MPSPSFLLQCHPDGADPCVAAICVSLDRRPDGGLALAWRLEGSMDGLRVPEPGSALPRERLWAHTCCELFVAPEGGEAYREFNFSPGGQWMAFDFSAYRQRAADPQLPAPRLSLGREKAALTLTVALPAACLPAGECRLALSAVVELADGSHRYWALRHPPGRPDFHHRDGFALVLKGPTP</sequence>
<protein>
    <submittedName>
        <fullName evidence="1">DOMON-like domain-containing protein</fullName>
    </submittedName>
</protein>
<evidence type="ECO:0000313" key="2">
    <source>
        <dbReference type="Proteomes" id="UP000580043"/>
    </source>
</evidence>
<dbReference type="AlphaFoldDB" id="A0A848G7F0"/>
<gene>
    <name evidence="1" type="ORF">HHL15_15720</name>
</gene>
<reference evidence="1 2" key="1">
    <citation type="submission" date="2020-04" db="EMBL/GenBank/DDBJ databases">
        <title>Zoogloea sp. G-4-1-14 isolated from soil.</title>
        <authorList>
            <person name="Dahal R.H."/>
        </authorList>
    </citation>
    <scope>NUCLEOTIDE SEQUENCE [LARGE SCALE GENOMIC DNA]</scope>
    <source>
        <strain evidence="1 2">G-4-1-14</strain>
    </source>
</reference>